<dbReference type="InterPro" id="IPR010559">
    <property type="entry name" value="Sig_transdc_His_kin_internal"/>
</dbReference>
<dbReference type="SUPFAM" id="SSF55874">
    <property type="entry name" value="ATPase domain of HSP90 chaperone/DNA topoisomerase II/histidine kinase"/>
    <property type="match status" value="1"/>
</dbReference>
<feature type="domain" description="Signal transduction histidine kinase internal region" evidence="2">
    <location>
        <begin position="162"/>
        <end position="240"/>
    </location>
</feature>
<dbReference type="InterPro" id="IPR036890">
    <property type="entry name" value="HATPase_C_sf"/>
</dbReference>
<dbReference type="GO" id="GO:0016301">
    <property type="term" value="F:kinase activity"/>
    <property type="evidence" value="ECO:0007669"/>
    <property type="project" value="UniProtKB-KW"/>
</dbReference>
<feature type="transmembrane region" description="Helical" evidence="1">
    <location>
        <begin position="12"/>
        <end position="33"/>
    </location>
</feature>
<evidence type="ECO:0000313" key="3">
    <source>
        <dbReference type="EMBL" id="UXX78282.1"/>
    </source>
</evidence>
<feature type="transmembrane region" description="Helical" evidence="1">
    <location>
        <begin position="118"/>
        <end position="141"/>
    </location>
</feature>
<dbReference type="Gene3D" id="3.30.565.10">
    <property type="entry name" value="Histidine kinase-like ATPase, C-terminal domain"/>
    <property type="match status" value="1"/>
</dbReference>
<proteinExistence type="predicted"/>
<feature type="transmembrane region" description="Helical" evidence="1">
    <location>
        <begin position="77"/>
        <end position="98"/>
    </location>
</feature>
<sequence>MINPILKNKEHLLAYCLFWVLLTVIQTMLLHWGFDLPWFHALTEAVVYCLDFALLGLSIWFIVRFTGLESGSLWNTLTTHLATATALIFVWIVTSYAISGYLLQIPGDIRSASVTHLWWRVSIGSIYYLLVALIYHLLIFYQNYKEKQIKEIEMQSIIKETELSMLKAQINPHFIFNSLNSISSLTLTRPEDAHEMIVTLSSFLRYTIGHAETELVSIRQELETIQLYLAIEKLRFGNKLEVTFKGTTDIPETVKLPNLILQPLIENAIKYGVYESTSTSRILVKMAFANELLQVSILNSIEADTVAHKGKGIGLKNVRGRLQLIYESSDLLQAEKIDNQYRVQLTIPQIDPNPIAP</sequence>
<keyword evidence="1" id="KW-0472">Membrane</keyword>
<keyword evidence="4" id="KW-1185">Reference proteome</keyword>
<gene>
    <name evidence="3" type="ORF">N7E81_13035</name>
</gene>
<keyword evidence="3" id="KW-0418">Kinase</keyword>
<keyword evidence="1" id="KW-1133">Transmembrane helix</keyword>
<dbReference type="PANTHER" id="PTHR34220:SF7">
    <property type="entry name" value="SENSOR HISTIDINE KINASE YPDA"/>
    <property type="match status" value="1"/>
</dbReference>
<organism evidence="3 4">
    <name type="scientific">Reichenbachiella carrageenanivorans</name>
    <dbReference type="NCBI Taxonomy" id="2979869"/>
    <lineage>
        <taxon>Bacteria</taxon>
        <taxon>Pseudomonadati</taxon>
        <taxon>Bacteroidota</taxon>
        <taxon>Cytophagia</taxon>
        <taxon>Cytophagales</taxon>
        <taxon>Reichenbachiellaceae</taxon>
        <taxon>Reichenbachiella</taxon>
    </lineage>
</organism>
<protein>
    <submittedName>
        <fullName evidence="3">Histidine kinase</fullName>
    </submittedName>
</protein>
<evidence type="ECO:0000313" key="4">
    <source>
        <dbReference type="Proteomes" id="UP001062165"/>
    </source>
</evidence>
<evidence type="ECO:0000259" key="2">
    <source>
        <dbReference type="Pfam" id="PF06580"/>
    </source>
</evidence>
<dbReference type="RefSeq" id="WP_263050028.1">
    <property type="nucleotide sequence ID" value="NZ_CP106735.1"/>
</dbReference>
<dbReference type="PANTHER" id="PTHR34220">
    <property type="entry name" value="SENSOR HISTIDINE KINASE YPDA"/>
    <property type="match status" value="1"/>
</dbReference>
<name>A0ABY6CWI8_9BACT</name>
<dbReference type="Pfam" id="PF06580">
    <property type="entry name" value="His_kinase"/>
    <property type="match status" value="1"/>
</dbReference>
<dbReference type="InterPro" id="IPR050640">
    <property type="entry name" value="Bact_2-comp_sensor_kinase"/>
</dbReference>
<keyword evidence="3" id="KW-0808">Transferase</keyword>
<dbReference type="EMBL" id="CP106735">
    <property type="protein sequence ID" value="UXX78282.1"/>
    <property type="molecule type" value="Genomic_DNA"/>
</dbReference>
<reference evidence="3" key="1">
    <citation type="submission" date="2022-10" db="EMBL/GenBank/DDBJ databases">
        <title>Comparative genomics and taxonomic characterization of three novel marine species of genus Reichenbachiella exhibiting antioxidant and polysaccharide degradation activities.</title>
        <authorList>
            <person name="Muhammad N."/>
            <person name="Lee Y.-J."/>
            <person name="Ko J."/>
            <person name="Kim S.-G."/>
        </authorList>
    </citation>
    <scope>NUCLEOTIDE SEQUENCE</scope>
    <source>
        <strain evidence="3">Wsw4-B4</strain>
    </source>
</reference>
<feature type="transmembrane region" description="Helical" evidence="1">
    <location>
        <begin position="45"/>
        <end position="65"/>
    </location>
</feature>
<evidence type="ECO:0000256" key="1">
    <source>
        <dbReference type="SAM" id="Phobius"/>
    </source>
</evidence>
<keyword evidence="1" id="KW-0812">Transmembrane</keyword>
<accession>A0ABY6CWI8</accession>
<dbReference type="Proteomes" id="UP001062165">
    <property type="component" value="Chromosome"/>
</dbReference>